<dbReference type="VEuPathDB" id="MicrosporidiaDB:CWI38_1351p0030"/>
<comment type="caution">
    <text evidence="2">The sequence shown here is derived from an EMBL/GenBank/DDBJ whole genome shotgun (WGS) entry which is preliminary data.</text>
</comment>
<evidence type="ECO:0000256" key="1">
    <source>
        <dbReference type="SAM" id="MobiDB-lite"/>
    </source>
</evidence>
<feature type="region of interest" description="Disordered" evidence="1">
    <location>
        <begin position="62"/>
        <end position="90"/>
    </location>
</feature>
<keyword evidence="3" id="KW-1185">Reference proteome</keyword>
<feature type="compositionally biased region" description="Low complexity" evidence="1">
    <location>
        <begin position="66"/>
        <end position="90"/>
    </location>
</feature>
<proteinExistence type="predicted"/>
<organism evidence="2 3">
    <name type="scientific">Hamiltosporidium tvaerminnensis</name>
    <dbReference type="NCBI Taxonomy" id="1176355"/>
    <lineage>
        <taxon>Eukaryota</taxon>
        <taxon>Fungi</taxon>
        <taxon>Fungi incertae sedis</taxon>
        <taxon>Microsporidia</taxon>
        <taxon>Dubosqiidae</taxon>
        <taxon>Hamiltosporidium</taxon>
    </lineage>
</organism>
<accession>A0A4Q9LRK9</accession>
<evidence type="ECO:0000313" key="3">
    <source>
        <dbReference type="Proteomes" id="UP000292282"/>
    </source>
</evidence>
<dbReference type="Proteomes" id="UP000292282">
    <property type="component" value="Unassembled WGS sequence"/>
</dbReference>
<dbReference type="EMBL" id="PITK01001351">
    <property type="protein sequence ID" value="TBU11159.1"/>
    <property type="molecule type" value="Genomic_DNA"/>
</dbReference>
<protein>
    <submittedName>
        <fullName evidence="2">Uncharacterized protein</fullName>
    </submittedName>
</protein>
<evidence type="ECO:0000313" key="2">
    <source>
        <dbReference type="EMBL" id="TBU11159.1"/>
    </source>
</evidence>
<sequence length="90" mass="10095">MVESILVEEGVSYKGVSYKESEVIEGVSYKDYKDRGYKGDRVVDYRVLVIIIVTCYKGVSYKDRNNNNSNVKGVSNNNSNVKSVSNTTDN</sequence>
<dbReference type="AlphaFoldDB" id="A0A4Q9LRK9"/>
<name>A0A4Q9LRK9_9MICR</name>
<gene>
    <name evidence="2" type="ORF">CWI38_1351p0030</name>
</gene>
<reference evidence="2 3" key="1">
    <citation type="submission" date="2017-12" db="EMBL/GenBank/DDBJ databases">
        <authorList>
            <person name="Pombert J.-F."/>
            <person name="Haag K.L."/>
            <person name="Ebert D."/>
        </authorList>
    </citation>
    <scope>NUCLEOTIDE SEQUENCE [LARGE SCALE GENOMIC DNA]</scope>
    <source>
        <strain evidence="2">IL-G-3</strain>
    </source>
</reference>